<keyword evidence="1" id="KW-0812">Transmembrane</keyword>
<keyword evidence="1" id="KW-0472">Membrane</keyword>
<protein>
    <submittedName>
        <fullName evidence="2">Uncharacterized protein</fullName>
    </submittedName>
</protein>
<dbReference type="AlphaFoldDB" id="A0A450Y9W9"/>
<feature type="transmembrane region" description="Helical" evidence="1">
    <location>
        <begin position="15"/>
        <end position="37"/>
    </location>
</feature>
<name>A0A450Y9W9_9GAMM</name>
<keyword evidence="1" id="KW-1133">Transmembrane helix</keyword>
<evidence type="ECO:0000313" key="2">
    <source>
        <dbReference type="EMBL" id="VFK38339.1"/>
    </source>
</evidence>
<dbReference type="EMBL" id="CAADFT010000002">
    <property type="protein sequence ID" value="VFK38339.1"/>
    <property type="molecule type" value="Genomic_DNA"/>
</dbReference>
<organism evidence="2">
    <name type="scientific">Candidatus Kentrum sp. TC</name>
    <dbReference type="NCBI Taxonomy" id="2126339"/>
    <lineage>
        <taxon>Bacteria</taxon>
        <taxon>Pseudomonadati</taxon>
        <taxon>Pseudomonadota</taxon>
        <taxon>Gammaproteobacteria</taxon>
        <taxon>Candidatus Kentrum</taxon>
    </lineage>
</organism>
<accession>A0A450Y9W9</accession>
<gene>
    <name evidence="2" type="ORF">BECKTC1821E_GA0114239_100248</name>
</gene>
<evidence type="ECO:0000256" key="1">
    <source>
        <dbReference type="SAM" id="Phobius"/>
    </source>
</evidence>
<reference evidence="2" key="1">
    <citation type="submission" date="2019-02" db="EMBL/GenBank/DDBJ databases">
        <authorList>
            <person name="Gruber-Vodicka R. H."/>
            <person name="Seah K. B. B."/>
        </authorList>
    </citation>
    <scope>NUCLEOTIDE SEQUENCE</scope>
    <source>
        <strain evidence="2">BECK_BZ125</strain>
    </source>
</reference>
<sequence length="218" mass="25223">MEIIRRADWQSIRNASIFLGMSMLICASIMIGASLFLHEARDRRDAQQMRLDDARRRYERIGVDAAMVDAYSPHFQHFVETGLIGEEQRLSWLEALRAAAGRIGLSELRYNISPRKPYAPDFLVHDGPYRVYASEMRLTTGLLHEGDLLSLFAELDRHAVGLYHVEYCGLRRIDRRAAHRDQRPPAFDPDRANLDAECALRWYTLQRDVRLFPTHLGK</sequence>
<proteinExistence type="predicted"/>